<dbReference type="EMBL" id="JAQOSO010000092">
    <property type="protein sequence ID" value="MDJ1175942.1"/>
    <property type="molecule type" value="Genomic_DNA"/>
</dbReference>
<dbReference type="SUPFAM" id="SSF47090">
    <property type="entry name" value="PGBD-like"/>
    <property type="match status" value="1"/>
</dbReference>
<accession>A0ABT7BAV0</accession>
<name>A0ABT7BAV0_9CYAN</name>
<sequence>MMESLAFTYASLAYEDTNPAPQLRSFEVINFSLAKTTVGVLALGVALSIVSAAENAMAYLSYGSRGTDVVYLQDLLKSAGYFPSNVASTGYYGDITYSAVVDYQYDMGLAVDGLAGSQTFASLEAGGGDPNMGGGSHMVVAGSGLNVRSGMGTSFPVVGGLGYGQRVFVEYFDHSGWAKLAGGGYVSGDYLAAL</sequence>
<evidence type="ECO:0000259" key="2">
    <source>
        <dbReference type="Pfam" id="PF08239"/>
    </source>
</evidence>
<gene>
    <name evidence="3" type="ORF">PMG25_17780</name>
</gene>
<dbReference type="Gene3D" id="2.30.30.40">
    <property type="entry name" value="SH3 Domains"/>
    <property type="match status" value="1"/>
</dbReference>
<proteinExistence type="predicted"/>
<evidence type="ECO:0000313" key="3">
    <source>
        <dbReference type="EMBL" id="MDJ1175942.1"/>
    </source>
</evidence>
<organism evidence="3 4">
    <name type="scientific">Roseofilum capinflatum BLCC-M114</name>
    <dbReference type="NCBI Taxonomy" id="3022440"/>
    <lineage>
        <taxon>Bacteria</taxon>
        <taxon>Bacillati</taxon>
        <taxon>Cyanobacteriota</taxon>
        <taxon>Cyanophyceae</taxon>
        <taxon>Desertifilales</taxon>
        <taxon>Desertifilaceae</taxon>
        <taxon>Roseofilum</taxon>
        <taxon>Roseofilum capinflatum</taxon>
    </lineage>
</organism>
<dbReference type="InterPro" id="IPR003646">
    <property type="entry name" value="SH3-like_bac-type"/>
</dbReference>
<dbReference type="Proteomes" id="UP001235849">
    <property type="component" value="Unassembled WGS sequence"/>
</dbReference>
<dbReference type="RefSeq" id="WP_283768228.1">
    <property type="nucleotide sequence ID" value="NZ_JAQOSO010000092.1"/>
</dbReference>
<evidence type="ECO:0000313" key="4">
    <source>
        <dbReference type="Proteomes" id="UP001235849"/>
    </source>
</evidence>
<dbReference type="Pfam" id="PF01471">
    <property type="entry name" value="PG_binding_1"/>
    <property type="match status" value="1"/>
</dbReference>
<evidence type="ECO:0000259" key="1">
    <source>
        <dbReference type="Pfam" id="PF01471"/>
    </source>
</evidence>
<dbReference type="Gene3D" id="1.10.101.10">
    <property type="entry name" value="PGBD-like superfamily/PGBD"/>
    <property type="match status" value="1"/>
</dbReference>
<comment type="caution">
    <text evidence="3">The sequence shown here is derived from an EMBL/GenBank/DDBJ whole genome shotgun (WGS) entry which is preliminary data.</text>
</comment>
<protein>
    <submittedName>
        <fullName evidence="3">Peptidoglycan-binding protein</fullName>
    </submittedName>
</protein>
<keyword evidence="4" id="KW-1185">Reference proteome</keyword>
<dbReference type="InterPro" id="IPR002477">
    <property type="entry name" value="Peptidoglycan-bd-like"/>
</dbReference>
<dbReference type="InterPro" id="IPR036366">
    <property type="entry name" value="PGBDSf"/>
</dbReference>
<reference evidence="3 4" key="1">
    <citation type="submission" date="2023-01" db="EMBL/GenBank/DDBJ databases">
        <title>Novel diversity within Roseofilum (Cyanobacteria; Desertifilaceae) from marine benthic mats with descriptions of four novel species.</title>
        <authorList>
            <person name="Wang Y."/>
            <person name="Berthold D.E."/>
            <person name="Hu J."/>
            <person name="Lefler F.W."/>
            <person name="Laughinghouse H.D. IV."/>
        </authorList>
    </citation>
    <scope>NUCLEOTIDE SEQUENCE [LARGE SCALE GENOMIC DNA]</scope>
    <source>
        <strain evidence="3 4">BLCC-M114</strain>
    </source>
</reference>
<dbReference type="InterPro" id="IPR036365">
    <property type="entry name" value="PGBD-like_sf"/>
</dbReference>
<dbReference type="Pfam" id="PF08239">
    <property type="entry name" value="SH3_3"/>
    <property type="match status" value="1"/>
</dbReference>
<feature type="domain" description="Peptidoglycan binding-like" evidence="1">
    <location>
        <begin position="65"/>
        <end position="123"/>
    </location>
</feature>
<feature type="domain" description="SH3b" evidence="2">
    <location>
        <begin position="143"/>
        <end position="191"/>
    </location>
</feature>